<comment type="caution">
    <text evidence="2">The sequence shown here is derived from an EMBL/GenBank/DDBJ whole genome shotgun (WGS) entry which is preliminary data.</text>
</comment>
<evidence type="ECO:0000313" key="2">
    <source>
        <dbReference type="EMBL" id="GFH25836.1"/>
    </source>
</evidence>
<feature type="signal peptide" evidence="1">
    <location>
        <begin position="1"/>
        <end position="20"/>
    </location>
</feature>
<feature type="non-terminal residue" evidence="2">
    <location>
        <position position="68"/>
    </location>
</feature>
<name>A0A6A0A1U8_HAELA</name>
<organism evidence="2 3">
    <name type="scientific">Haematococcus lacustris</name>
    <name type="common">Green alga</name>
    <name type="synonym">Haematococcus pluvialis</name>
    <dbReference type="NCBI Taxonomy" id="44745"/>
    <lineage>
        <taxon>Eukaryota</taxon>
        <taxon>Viridiplantae</taxon>
        <taxon>Chlorophyta</taxon>
        <taxon>core chlorophytes</taxon>
        <taxon>Chlorophyceae</taxon>
        <taxon>CS clade</taxon>
        <taxon>Chlamydomonadales</taxon>
        <taxon>Haematococcaceae</taxon>
        <taxon>Haematococcus</taxon>
    </lineage>
</organism>
<sequence>MWAARMPTSLATGSLTATLATWTPHRTWCSAVTRATPTATPPLSRGGPWSCCPGATAPPVASPLASPS</sequence>
<reference evidence="2 3" key="1">
    <citation type="submission" date="2020-02" db="EMBL/GenBank/DDBJ databases">
        <title>Draft genome sequence of Haematococcus lacustris strain NIES-144.</title>
        <authorList>
            <person name="Morimoto D."/>
            <person name="Nakagawa S."/>
            <person name="Yoshida T."/>
            <person name="Sawayama S."/>
        </authorList>
    </citation>
    <scope>NUCLEOTIDE SEQUENCE [LARGE SCALE GENOMIC DNA]</scope>
    <source>
        <strain evidence="2 3">NIES-144</strain>
    </source>
</reference>
<protein>
    <recommendedName>
        <fullName evidence="4">Secreted protein</fullName>
    </recommendedName>
</protein>
<dbReference type="Proteomes" id="UP000485058">
    <property type="component" value="Unassembled WGS sequence"/>
</dbReference>
<gene>
    <name evidence="2" type="ORF">HaLaN_23868</name>
</gene>
<keyword evidence="1" id="KW-0732">Signal</keyword>
<dbReference type="AlphaFoldDB" id="A0A6A0A1U8"/>
<keyword evidence="3" id="KW-1185">Reference proteome</keyword>
<evidence type="ECO:0008006" key="4">
    <source>
        <dbReference type="Google" id="ProtNLM"/>
    </source>
</evidence>
<evidence type="ECO:0000313" key="3">
    <source>
        <dbReference type="Proteomes" id="UP000485058"/>
    </source>
</evidence>
<accession>A0A6A0A1U8</accession>
<evidence type="ECO:0000256" key="1">
    <source>
        <dbReference type="SAM" id="SignalP"/>
    </source>
</evidence>
<dbReference type="EMBL" id="BLLF01002932">
    <property type="protein sequence ID" value="GFH25836.1"/>
    <property type="molecule type" value="Genomic_DNA"/>
</dbReference>
<feature type="chain" id="PRO_5025573045" description="Secreted protein" evidence="1">
    <location>
        <begin position="21"/>
        <end position="68"/>
    </location>
</feature>
<proteinExistence type="predicted"/>